<dbReference type="InterPro" id="IPR011333">
    <property type="entry name" value="SKP1/BTB/POZ_sf"/>
</dbReference>
<name>A0A433DG33_9FUNG</name>
<reference evidence="2 3" key="1">
    <citation type="journal article" date="2018" name="New Phytol.">
        <title>Phylogenomics of Endogonaceae and evolution of mycorrhizas within Mucoromycota.</title>
        <authorList>
            <person name="Chang Y."/>
            <person name="Desiro A."/>
            <person name="Na H."/>
            <person name="Sandor L."/>
            <person name="Lipzen A."/>
            <person name="Clum A."/>
            <person name="Barry K."/>
            <person name="Grigoriev I.V."/>
            <person name="Martin F.M."/>
            <person name="Stajich J.E."/>
            <person name="Smith M.E."/>
            <person name="Bonito G."/>
            <person name="Spatafora J.W."/>
        </authorList>
    </citation>
    <scope>NUCLEOTIDE SEQUENCE [LARGE SCALE GENOMIC DNA]</scope>
    <source>
        <strain evidence="2 3">GMNB39</strain>
    </source>
</reference>
<gene>
    <name evidence="2" type="ORF">BC936DRAFT_141499</name>
</gene>
<evidence type="ECO:0000313" key="2">
    <source>
        <dbReference type="EMBL" id="RUP49787.1"/>
    </source>
</evidence>
<dbReference type="EMBL" id="RBNI01001982">
    <property type="protein sequence ID" value="RUP49787.1"/>
    <property type="molecule type" value="Genomic_DNA"/>
</dbReference>
<accession>A0A433DG33</accession>
<dbReference type="InterPro" id="IPR000210">
    <property type="entry name" value="BTB/POZ_dom"/>
</dbReference>
<organism evidence="2 3">
    <name type="scientific">Jimgerdemannia flammicorona</name>
    <dbReference type="NCBI Taxonomy" id="994334"/>
    <lineage>
        <taxon>Eukaryota</taxon>
        <taxon>Fungi</taxon>
        <taxon>Fungi incertae sedis</taxon>
        <taxon>Mucoromycota</taxon>
        <taxon>Mucoromycotina</taxon>
        <taxon>Endogonomycetes</taxon>
        <taxon>Endogonales</taxon>
        <taxon>Endogonaceae</taxon>
        <taxon>Jimgerdemannia</taxon>
    </lineage>
</organism>
<dbReference type="Pfam" id="PF00651">
    <property type="entry name" value="BTB"/>
    <property type="match status" value="1"/>
</dbReference>
<dbReference type="SUPFAM" id="SSF54695">
    <property type="entry name" value="POZ domain"/>
    <property type="match status" value="1"/>
</dbReference>
<proteinExistence type="predicted"/>
<dbReference type="CDD" id="cd18186">
    <property type="entry name" value="BTB_POZ_ZBTB_KLHL-like"/>
    <property type="match status" value="1"/>
</dbReference>
<dbReference type="SMART" id="SM00225">
    <property type="entry name" value="BTB"/>
    <property type="match status" value="1"/>
</dbReference>
<dbReference type="AlphaFoldDB" id="A0A433DG33"/>
<dbReference type="OrthoDB" id="3027208at2759"/>
<dbReference type="PROSITE" id="PS50097">
    <property type="entry name" value="BTB"/>
    <property type="match status" value="1"/>
</dbReference>
<comment type="caution">
    <text evidence="2">The sequence shown here is derived from an EMBL/GenBank/DDBJ whole genome shotgun (WGS) entry which is preliminary data.</text>
</comment>
<keyword evidence="3" id="KW-1185">Reference proteome</keyword>
<protein>
    <recommendedName>
        <fullName evidence="1">BTB domain-containing protein</fullName>
    </recommendedName>
</protein>
<evidence type="ECO:0000259" key="1">
    <source>
        <dbReference type="PROSITE" id="PS50097"/>
    </source>
</evidence>
<evidence type="ECO:0000313" key="3">
    <source>
        <dbReference type="Proteomes" id="UP000268093"/>
    </source>
</evidence>
<feature type="domain" description="BTB" evidence="1">
    <location>
        <begin position="13"/>
        <end position="93"/>
    </location>
</feature>
<dbReference type="PANTHER" id="PTHR45632">
    <property type="entry name" value="LD33804P"/>
    <property type="match status" value="1"/>
</dbReference>
<dbReference type="Gene3D" id="3.30.710.10">
    <property type="entry name" value="Potassium Channel Kv1.1, Chain A"/>
    <property type="match status" value="1"/>
</dbReference>
<dbReference type="Proteomes" id="UP000268093">
    <property type="component" value="Unassembled WGS sequence"/>
</dbReference>
<sequence>MLQRNLTHYYADGNVILCTGSHHFQVHGSILSLSSNFFAHLLSGSRSLETGTVYPCPHDVPTQKTETGADVVMSIYLSGKDPKAVELLLSALYLHTELEITWDNVDPILKLADEYEILRIVAKCDQLLRRYIGEKALEVLVLADKYRLPNTYKVSSSLVLHDYAKTSKRPEYKRLSLETRVELQAARLRYLDGVEALSQETGWRVDGVQEMCSKAQFYSFQNHRGRATTSSPSVDHMIEEPYIHEYYETSFHGFVTEAPNPPFEECDLHMLQLSETAVNLNSWSGNLFESRARELYEDDSQRSAGITWTTLHVGEEFPKVPCRSCHDSTGCTQARDRRIQEALGVSDRPVTIGDMQYFLFIELPVKEGKYSDLY</sequence>